<gene>
    <name evidence="1" type="ORF">PHIN3_329</name>
</gene>
<dbReference type="KEGG" id="vg:26639064"/>
<name>A0A0F6WD27_9CAUD</name>
<dbReference type="Proteomes" id="UP000202958">
    <property type="component" value="Segment"/>
</dbReference>
<dbReference type="RefSeq" id="YP_009212569.1">
    <property type="nucleotide sequence ID" value="NC_028945.1"/>
</dbReference>
<sequence>MNLQEIEQLQNAYIDGLIKFSRSQKKFWRKVPYLAARCQGNGGYSDQYSYAIREGYWRVGGRTGYGSYHYRVDCATGNICDWTLTGDHTKPTKFTKDLIMVLPHELNAEKIFEELLIDSQKPVRSLFKTEAQVRADQDELIEKYGITPIYKRK</sequence>
<proteinExistence type="predicted"/>
<dbReference type="GeneID" id="26639064"/>
<reference evidence="1 2" key="1">
    <citation type="submission" date="2015-04" db="EMBL/GenBank/DDBJ databases">
        <authorList>
            <person name="Hodson T.S."/>
            <person name="Hyde J.R."/>
            <person name="Schouten J.T."/>
            <person name="Crockett J.T."/>
            <person name="Smith T.A."/>
            <person name="Merrill B.D."/>
            <person name="Crook M.B."/>
            <person name="Griffitts J.S."/>
            <person name="Burnett S.H."/>
            <person name="Grose J.H."/>
            <person name="Breakwell D.P."/>
        </authorList>
    </citation>
    <scope>NUCLEOTIDE SEQUENCE [LARGE SCALE GENOMIC DNA]</scope>
</reference>
<organism evidence="1 2">
    <name type="scientific">Sinorhizobium phage phiN3</name>
    <dbReference type="NCBI Taxonomy" id="1647405"/>
    <lineage>
        <taxon>Viruses</taxon>
        <taxon>Duplodnaviria</taxon>
        <taxon>Heunggongvirae</taxon>
        <taxon>Uroviricota</taxon>
        <taxon>Caudoviricetes</taxon>
        <taxon>Emdodecavirus</taxon>
        <taxon>Emdodecavirus N3</taxon>
    </lineage>
</organism>
<accession>A0A0F6WD27</accession>
<evidence type="ECO:0000313" key="1">
    <source>
        <dbReference type="EMBL" id="AKF13592.1"/>
    </source>
</evidence>
<evidence type="ECO:0000313" key="2">
    <source>
        <dbReference type="Proteomes" id="UP000202958"/>
    </source>
</evidence>
<protein>
    <submittedName>
        <fullName evidence="1">Uncharacterized protein</fullName>
    </submittedName>
</protein>
<dbReference type="EMBL" id="KR052482">
    <property type="protein sequence ID" value="AKF13592.1"/>
    <property type="molecule type" value="Genomic_DNA"/>
</dbReference>
<keyword evidence="2" id="KW-1185">Reference proteome</keyword>